<evidence type="ECO:0000256" key="4">
    <source>
        <dbReference type="ARBA" id="ARBA00040565"/>
    </source>
</evidence>
<organism evidence="6 7">
    <name type="scientific">Kwoniella newhampshirensis</name>
    <dbReference type="NCBI Taxonomy" id="1651941"/>
    <lineage>
        <taxon>Eukaryota</taxon>
        <taxon>Fungi</taxon>
        <taxon>Dikarya</taxon>
        <taxon>Basidiomycota</taxon>
        <taxon>Agaricomycotina</taxon>
        <taxon>Tremellomycetes</taxon>
        <taxon>Tremellales</taxon>
        <taxon>Cryptococcaceae</taxon>
        <taxon>Kwoniella</taxon>
    </lineage>
</organism>
<dbReference type="GO" id="GO:0003735">
    <property type="term" value="F:structural constituent of ribosome"/>
    <property type="evidence" value="ECO:0007669"/>
    <property type="project" value="InterPro"/>
</dbReference>
<dbReference type="PANTHER" id="PTHR10746">
    <property type="entry name" value="50S RIBOSOMAL PROTEIN L4"/>
    <property type="match status" value="1"/>
</dbReference>
<dbReference type="InterPro" id="IPR023574">
    <property type="entry name" value="Ribosomal_uL4_dom_sf"/>
</dbReference>
<evidence type="ECO:0000256" key="3">
    <source>
        <dbReference type="ARBA" id="ARBA00023274"/>
    </source>
</evidence>
<evidence type="ECO:0000313" key="6">
    <source>
        <dbReference type="EMBL" id="KAK8869761.1"/>
    </source>
</evidence>
<feature type="region of interest" description="Disordered" evidence="5">
    <location>
        <begin position="35"/>
        <end position="61"/>
    </location>
</feature>
<keyword evidence="7" id="KW-1185">Reference proteome</keyword>
<gene>
    <name evidence="6" type="ORF">IAR55_000329</name>
</gene>
<accession>A0AAW0Z6T3</accession>
<keyword evidence="2 6" id="KW-0689">Ribosomal protein</keyword>
<dbReference type="AlphaFoldDB" id="A0AAW0Z6T3"/>
<comment type="caution">
    <text evidence="6">The sequence shown here is derived from an EMBL/GenBank/DDBJ whole genome shotgun (WGS) entry which is preliminary data.</text>
</comment>
<dbReference type="GO" id="GO:1990904">
    <property type="term" value="C:ribonucleoprotein complex"/>
    <property type="evidence" value="ECO:0007669"/>
    <property type="project" value="UniProtKB-KW"/>
</dbReference>
<evidence type="ECO:0000256" key="1">
    <source>
        <dbReference type="ARBA" id="ARBA00010528"/>
    </source>
</evidence>
<protein>
    <recommendedName>
        <fullName evidence="4">Large ribosomal subunit protein uL4m</fullName>
    </recommendedName>
</protein>
<name>A0AAW0Z6T3_9TREE</name>
<dbReference type="EMBL" id="JBCAWK010000001">
    <property type="protein sequence ID" value="KAK8869761.1"/>
    <property type="molecule type" value="Genomic_DNA"/>
</dbReference>
<dbReference type="SUPFAM" id="SSF52166">
    <property type="entry name" value="Ribosomal protein L4"/>
    <property type="match status" value="1"/>
</dbReference>
<feature type="region of interest" description="Disordered" evidence="5">
    <location>
        <begin position="180"/>
        <end position="206"/>
    </location>
</feature>
<evidence type="ECO:0000256" key="5">
    <source>
        <dbReference type="SAM" id="MobiDB-lite"/>
    </source>
</evidence>
<feature type="region of interest" description="Disordered" evidence="5">
    <location>
        <begin position="284"/>
        <end position="305"/>
    </location>
</feature>
<dbReference type="Pfam" id="PF00573">
    <property type="entry name" value="Ribosomal_L4"/>
    <property type="match status" value="1"/>
</dbReference>
<evidence type="ECO:0000313" key="7">
    <source>
        <dbReference type="Proteomes" id="UP001388673"/>
    </source>
</evidence>
<dbReference type="Gene3D" id="3.40.1370.10">
    <property type="match status" value="1"/>
</dbReference>
<dbReference type="InterPro" id="IPR013005">
    <property type="entry name" value="Ribosomal_uL4-like"/>
</dbReference>
<dbReference type="GeneID" id="92177589"/>
<dbReference type="RefSeq" id="XP_066806007.1">
    <property type="nucleotide sequence ID" value="XM_066943465.1"/>
</dbReference>
<dbReference type="GO" id="GO:0006412">
    <property type="term" value="P:translation"/>
    <property type="evidence" value="ECO:0007669"/>
    <property type="project" value="InterPro"/>
</dbReference>
<evidence type="ECO:0000256" key="2">
    <source>
        <dbReference type="ARBA" id="ARBA00022980"/>
    </source>
</evidence>
<feature type="compositionally biased region" description="Polar residues" evidence="5">
    <location>
        <begin position="293"/>
        <end position="304"/>
    </location>
</feature>
<sequence>MKSAARLIPTLSQPLRATARPIGLTLIARSVAGPSNLSLPRRHATTTPIPPSASIPSTSEVREEIEGEELPPNVTFEELSDEADEEIQRALGQSDADLATFFPTLTSIREPILLPVSSLASTTPTLPSPSDTVISLPPDIFAQPIRRDILHRCVVWYLSLLRSGTKTTKTRSTVAYSGRKMRPQKGTGRARQGDAGAGTRRGGAPIFPIKPKNWAQSLPRKVRELGMRIALSSKLSSGLLRVVESLNEGEWKGTAEARRALCDSLVFPQSAQQSLAEVDLEPILPLPTEDGGETTQSADSTTAHETPVVEEVQVLSRFGRVEDLSILFLYSPNKSHEEIDAFHRVVRNIPGLEVMSTDEVEVYHVLKYKWLVLEGGAVDALSGFDILEDEGLEMLAEDIDGDVRAAA</sequence>
<dbReference type="Proteomes" id="UP001388673">
    <property type="component" value="Unassembled WGS sequence"/>
</dbReference>
<proteinExistence type="inferred from homology"/>
<dbReference type="KEGG" id="kne:92177589"/>
<comment type="similarity">
    <text evidence="1">Belongs to the universal ribosomal protein uL4 family.</text>
</comment>
<dbReference type="PANTHER" id="PTHR10746:SF6">
    <property type="entry name" value="LARGE RIBOSOMAL SUBUNIT PROTEIN UL4M"/>
    <property type="match status" value="1"/>
</dbReference>
<dbReference type="GO" id="GO:0005840">
    <property type="term" value="C:ribosome"/>
    <property type="evidence" value="ECO:0007669"/>
    <property type="project" value="UniProtKB-KW"/>
</dbReference>
<reference evidence="6 7" key="1">
    <citation type="journal article" date="2024" name="bioRxiv">
        <title>Comparative genomics of Cryptococcus and Kwoniella reveals pathogenesis evolution and contrasting karyotype dynamics via intercentromeric recombination or chromosome fusion.</title>
        <authorList>
            <person name="Coelho M.A."/>
            <person name="David-Palma M."/>
            <person name="Shea T."/>
            <person name="Bowers K."/>
            <person name="McGinley-Smith S."/>
            <person name="Mohammad A.W."/>
            <person name="Gnirke A."/>
            <person name="Yurkov A.M."/>
            <person name="Nowrousian M."/>
            <person name="Sun S."/>
            <person name="Cuomo C.A."/>
            <person name="Heitman J."/>
        </authorList>
    </citation>
    <scope>NUCLEOTIDE SEQUENCE [LARGE SCALE GENOMIC DNA]</scope>
    <source>
        <strain evidence="6 7">CBS 13917</strain>
    </source>
</reference>
<keyword evidence="3" id="KW-0687">Ribonucleoprotein</keyword>
<dbReference type="InterPro" id="IPR002136">
    <property type="entry name" value="Ribosomal_uL4"/>
</dbReference>